<reference evidence="1" key="1">
    <citation type="journal article" date="2020" name="Nat. Commun.">
        <title>Large-scale genome sequencing of mycorrhizal fungi provides insights into the early evolution of symbiotic traits.</title>
        <authorList>
            <person name="Miyauchi S."/>
            <person name="Kiss E."/>
            <person name="Kuo A."/>
            <person name="Drula E."/>
            <person name="Kohler A."/>
            <person name="Sanchez-Garcia M."/>
            <person name="Morin E."/>
            <person name="Andreopoulos B."/>
            <person name="Barry K.W."/>
            <person name="Bonito G."/>
            <person name="Buee M."/>
            <person name="Carver A."/>
            <person name="Chen C."/>
            <person name="Cichocki N."/>
            <person name="Clum A."/>
            <person name="Culley D."/>
            <person name="Crous P.W."/>
            <person name="Fauchery L."/>
            <person name="Girlanda M."/>
            <person name="Hayes R.D."/>
            <person name="Keri Z."/>
            <person name="LaButti K."/>
            <person name="Lipzen A."/>
            <person name="Lombard V."/>
            <person name="Magnuson J."/>
            <person name="Maillard F."/>
            <person name="Murat C."/>
            <person name="Nolan M."/>
            <person name="Ohm R.A."/>
            <person name="Pangilinan J."/>
            <person name="Pereira M.F."/>
            <person name="Perotto S."/>
            <person name="Peter M."/>
            <person name="Pfister S."/>
            <person name="Riley R."/>
            <person name="Sitrit Y."/>
            <person name="Stielow J.B."/>
            <person name="Szollosi G."/>
            <person name="Zifcakova L."/>
            <person name="Stursova M."/>
            <person name="Spatafora J.W."/>
            <person name="Tedersoo L."/>
            <person name="Vaario L.M."/>
            <person name="Yamada A."/>
            <person name="Yan M."/>
            <person name="Wang P."/>
            <person name="Xu J."/>
            <person name="Bruns T."/>
            <person name="Baldrian P."/>
            <person name="Vilgalys R."/>
            <person name="Dunand C."/>
            <person name="Henrissat B."/>
            <person name="Grigoriev I.V."/>
            <person name="Hibbett D."/>
            <person name="Nagy L.G."/>
            <person name="Martin F.M."/>
        </authorList>
    </citation>
    <scope>NUCLEOTIDE SEQUENCE</scope>
    <source>
        <strain evidence="1">UP504</strain>
    </source>
</reference>
<evidence type="ECO:0000313" key="1">
    <source>
        <dbReference type="EMBL" id="KAF9503912.1"/>
    </source>
</evidence>
<gene>
    <name evidence="1" type="ORF">BS47DRAFT_1355733</name>
</gene>
<dbReference type="AlphaFoldDB" id="A0A9P6AE32"/>
<name>A0A9P6AE32_9AGAM</name>
<dbReference type="EMBL" id="MU129286">
    <property type="protein sequence ID" value="KAF9503912.1"/>
    <property type="molecule type" value="Genomic_DNA"/>
</dbReference>
<comment type="caution">
    <text evidence="1">The sequence shown here is derived from an EMBL/GenBank/DDBJ whole genome shotgun (WGS) entry which is preliminary data.</text>
</comment>
<sequence length="57" mass="6415">MMASRPLKNESWFRRVDSSHLGRLERARGVRWANLERNLAQCSCEVSLGTAPGTVDV</sequence>
<protein>
    <submittedName>
        <fullName evidence="1">Uncharacterized protein</fullName>
    </submittedName>
</protein>
<organism evidence="1 2">
    <name type="scientific">Hydnum rufescens UP504</name>
    <dbReference type="NCBI Taxonomy" id="1448309"/>
    <lineage>
        <taxon>Eukaryota</taxon>
        <taxon>Fungi</taxon>
        <taxon>Dikarya</taxon>
        <taxon>Basidiomycota</taxon>
        <taxon>Agaricomycotina</taxon>
        <taxon>Agaricomycetes</taxon>
        <taxon>Cantharellales</taxon>
        <taxon>Hydnaceae</taxon>
        <taxon>Hydnum</taxon>
    </lineage>
</organism>
<accession>A0A9P6AE32</accession>
<keyword evidence="2" id="KW-1185">Reference proteome</keyword>
<evidence type="ECO:0000313" key="2">
    <source>
        <dbReference type="Proteomes" id="UP000886523"/>
    </source>
</evidence>
<proteinExistence type="predicted"/>
<feature type="non-terminal residue" evidence="1">
    <location>
        <position position="57"/>
    </location>
</feature>
<dbReference type="Proteomes" id="UP000886523">
    <property type="component" value="Unassembled WGS sequence"/>
</dbReference>